<comment type="caution">
    <text evidence="2">The sequence shown here is derived from an EMBL/GenBank/DDBJ whole genome shotgun (WGS) entry which is preliminary data.</text>
</comment>
<gene>
    <name evidence="2" type="ORF">BN946_scf184997.g4</name>
</gene>
<reference evidence="2" key="1">
    <citation type="submission" date="2014-01" db="EMBL/GenBank/DDBJ databases">
        <title>The genome of the white-rot fungus Pycnoporus cinnabarinus: a basidiomycete model with a versatile arsenal for lignocellulosic biomass breakdown.</title>
        <authorList>
            <person name="Levasseur A."/>
            <person name="Lomascolo A."/>
            <person name="Ruiz-Duenas F.J."/>
            <person name="Uzan E."/>
            <person name="Piumi F."/>
            <person name="Kues U."/>
            <person name="Ram A.F.J."/>
            <person name="Murat C."/>
            <person name="Haon M."/>
            <person name="Benoit I."/>
            <person name="Arfi Y."/>
            <person name="Chevret D."/>
            <person name="Drula E."/>
            <person name="Kwon M.J."/>
            <person name="Gouret P."/>
            <person name="Lesage-Meessen L."/>
            <person name="Lombard V."/>
            <person name="Mariette J."/>
            <person name="Noirot C."/>
            <person name="Park J."/>
            <person name="Patyshakuliyeva A."/>
            <person name="Wieneger R.A.B."/>
            <person name="Wosten H.A.B."/>
            <person name="Martin F."/>
            <person name="Coutinho P.M."/>
            <person name="de Vries R."/>
            <person name="Martinez A.T."/>
            <person name="Klopp C."/>
            <person name="Pontarotti P."/>
            <person name="Henrissat B."/>
            <person name="Record E."/>
        </authorList>
    </citation>
    <scope>NUCLEOTIDE SEQUENCE [LARGE SCALE GENOMIC DNA]</scope>
    <source>
        <strain evidence="2">BRFM137</strain>
    </source>
</reference>
<feature type="compositionally biased region" description="Basic and acidic residues" evidence="1">
    <location>
        <begin position="94"/>
        <end position="107"/>
    </location>
</feature>
<evidence type="ECO:0000256" key="1">
    <source>
        <dbReference type="SAM" id="MobiDB-lite"/>
    </source>
</evidence>
<evidence type="ECO:0000313" key="3">
    <source>
        <dbReference type="Proteomes" id="UP000029665"/>
    </source>
</evidence>
<sequence>RSLRLLQEDGPALPVPRQRARAVLPGLPCRPCGVPAGRQAFGGAGGEGGGRGGRPGEFPGTCRVAGGARRARPADRRGADADAPRRGPGAPPRLRPDFRGAEVRSEGASDSPGVRGGPPQGGGVAEGPGPGLRRVPGGGGGGGERRGVRGVEWGGEGGGGQRGQRRRGRGGG</sequence>
<dbReference type="AlphaFoldDB" id="A0A060SQM1"/>
<feature type="compositionally biased region" description="Gly residues" evidence="1">
    <location>
        <begin position="114"/>
        <end position="142"/>
    </location>
</feature>
<organism evidence="2 3">
    <name type="scientific">Pycnoporus cinnabarinus</name>
    <name type="common">Cinnabar-red polypore</name>
    <name type="synonym">Trametes cinnabarina</name>
    <dbReference type="NCBI Taxonomy" id="5643"/>
    <lineage>
        <taxon>Eukaryota</taxon>
        <taxon>Fungi</taxon>
        <taxon>Dikarya</taxon>
        <taxon>Basidiomycota</taxon>
        <taxon>Agaricomycotina</taxon>
        <taxon>Agaricomycetes</taxon>
        <taxon>Polyporales</taxon>
        <taxon>Polyporaceae</taxon>
        <taxon>Trametes</taxon>
    </lineage>
</organism>
<feature type="region of interest" description="Disordered" evidence="1">
    <location>
        <begin position="38"/>
        <end position="172"/>
    </location>
</feature>
<protein>
    <submittedName>
        <fullName evidence="2">Uncharacterized protein</fullName>
    </submittedName>
</protein>
<feature type="non-terminal residue" evidence="2">
    <location>
        <position position="1"/>
    </location>
</feature>
<feature type="compositionally biased region" description="Low complexity" evidence="1">
    <location>
        <begin position="56"/>
        <end position="68"/>
    </location>
</feature>
<name>A0A060SQM1_PYCCI</name>
<evidence type="ECO:0000313" key="2">
    <source>
        <dbReference type="EMBL" id="CDO74529.1"/>
    </source>
</evidence>
<feature type="non-terminal residue" evidence="2">
    <location>
        <position position="172"/>
    </location>
</feature>
<dbReference type="Proteomes" id="UP000029665">
    <property type="component" value="Unassembled WGS sequence"/>
</dbReference>
<dbReference type="HOGENOM" id="CLU_1559024_0_0_1"/>
<feature type="compositionally biased region" description="Gly residues" evidence="1">
    <location>
        <begin position="40"/>
        <end position="55"/>
    </location>
</feature>
<dbReference type="EMBL" id="CCBP010000180">
    <property type="protein sequence ID" value="CDO74529.1"/>
    <property type="molecule type" value="Genomic_DNA"/>
</dbReference>
<feature type="compositionally biased region" description="Basic and acidic residues" evidence="1">
    <location>
        <begin position="72"/>
        <end position="85"/>
    </location>
</feature>
<keyword evidence="3" id="KW-1185">Reference proteome</keyword>
<feature type="compositionally biased region" description="Basic residues" evidence="1">
    <location>
        <begin position="163"/>
        <end position="172"/>
    </location>
</feature>
<accession>A0A060SQM1</accession>
<feature type="compositionally biased region" description="Gly residues" evidence="1">
    <location>
        <begin position="152"/>
        <end position="162"/>
    </location>
</feature>
<proteinExistence type="predicted"/>